<evidence type="ECO:0000313" key="3">
    <source>
        <dbReference type="Proteomes" id="UP000249493"/>
    </source>
</evidence>
<reference evidence="2 3" key="1">
    <citation type="submission" date="2018-06" db="EMBL/GenBank/DDBJ databases">
        <authorList>
            <person name="Zhirakovskaya E."/>
        </authorList>
    </citation>
    <scope>NUCLEOTIDE SEQUENCE [LARGE SCALE GENOMIC DNA]</scope>
    <source>
        <strain evidence="2 3">LY3</strain>
    </source>
</reference>
<dbReference type="Pfam" id="PF12532">
    <property type="entry name" value="DUF3732"/>
    <property type="match status" value="1"/>
</dbReference>
<dbReference type="RefSeq" id="WP_111286697.1">
    <property type="nucleotide sequence ID" value="NZ_QLIN01000011.1"/>
</dbReference>
<dbReference type="AlphaFoldDB" id="A0A327N1J6"/>
<feature type="coiled-coil region" evidence="1">
    <location>
        <begin position="194"/>
        <end position="228"/>
    </location>
</feature>
<comment type="caution">
    <text evidence="2">The sequence shown here is derived from an EMBL/GenBank/DDBJ whole genome shotgun (WGS) entry which is preliminary data.</text>
</comment>
<sequence length="619" mass="70351">MKFGIDKIRLWSKYGEIRDVDFERGKINVLTGGSSRGKTSLLHIIDYCLLSSEHKLPHDVINDNVAWYGLKFYINDKTLVIARKSPTAQTVSDQLYFSGIGALPVVPEANAKSDDIKAILQAEFGLDSSVVLWGGRGLKQGTQMSFRYFMLMNTISENTITNSEVYFDNQQKDRYRVALPQVLDLSLGIDTLDNIGARERKKDILRQIENLEKKKDKLSNGKSLFEGEARKIAATAAEYGLIDKVPKVVDINFLKGIVDSCPSPEASGQDAKRYADAKAKMFELNRKMRKLREFTDEHKQYKATLKVTLDSLKPLETLLNQADQLIKTEIFDDLMNGLNADLRALKLATATKQPVDTQVATMLRSLETEKKEHQEVIDSLPQQIKSFETAIDHARFIGRIEAKLESYHEVSSDDRESYSGKIADLQELADEINVHDVVEVRQNVNRQIDDIAQALLVEADFVMDNYITWHPAFSFKHNVLQLRKPQSSLIENVGSSSNHMFMHLILFLALHEASAANSSRFVPSFLFIDQPSRPYYGEEKVKDDIHLKSSDAARVSKAFVMLDNFINRMKSKHKTEFQMIILEHVPVDVFKDLKNVHVLPEFREANALIPAEWKTRSHS</sequence>
<dbReference type="InterPro" id="IPR027417">
    <property type="entry name" value="P-loop_NTPase"/>
</dbReference>
<name>A0A327N1J6_PSEFL</name>
<dbReference type="InterPro" id="IPR022205">
    <property type="entry name" value="DUF3732"/>
</dbReference>
<proteinExistence type="predicted"/>
<evidence type="ECO:0000313" key="2">
    <source>
        <dbReference type="EMBL" id="RAI66278.1"/>
    </source>
</evidence>
<evidence type="ECO:0000256" key="1">
    <source>
        <dbReference type="SAM" id="Coils"/>
    </source>
</evidence>
<dbReference type="EMBL" id="QLIN01000011">
    <property type="protein sequence ID" value="RAI66278.1"/>
    <property type="molecule type" value="Genomic_DNA"/>
</dbReference>
<organism evidence="2 3">
    <name type="scientific">Pseudomonas fluorescens</name>
    <dbReference type="NCBI Taxonomy" id="294"/>
    <lineage>
        <taxon>Bacteria</taxon>
        <taxon>Pseudomonadati</taxon>
        <taxon>Pseudomonadota</taxon>
        <taxon>Gammaproteobacteria</taxon>
        <taxon>Pseudomonadales</taxon>
        <taxon>Pseudomonadaceae</taxon>
        <taxon>Pseudomonas</taxon>
    </lineage>
</organism>
<dbReference type="SUPFAM" id="SSF52540">
    <property type="entry name" value="P-loop containing nucleoside triphosphate hydrolases"/>
    <property type="match status" value="1"/>
</dbReference>
<keyword evidence="1" id="KW-0175">Coiled coil</keyword>
<protein>
    <submittedName>
        <fullName evidence="2">DUF3732 domain-containing protein</fullName>
    </submittedName>
</protein>
<dbReference type="Gene3D" id="3.40.50.300">
    <property type="entry name" value="P-loop containing nucleotide triphosphate hydrolases"/>
    <property type="match status" value="1"/>
</dbReference>
<gene>
    <name evidence="2" type="ORF">DOZ80_22705</name>
</gene>
<dbReference type="Proteomes" id="UP000249493">
    <property type="component" value="Unassembled WGS sequence"/>
</dbReference>
<accession>A0A327N1J6</accession>